<name>A0AAD9ZB96_9LECA</name>
<feature type="domain" description="AGC-kinase C-terminal" evidence="10">
    <location>
        <begin position="100"/>
        <end position="152"/>
    </location>
</feature>
<comment type="caution">
    <text evidence="11">The sequence shown here is derived from an EMBL/GenBank/DDBJ whole genome shotgun (WGS) entry which is preliminary data.</text>
</comment>
<evidence type="ECO:0000256" key="2">
    <source>
        <dbReference type="ARBA" id="ARBA00022527"/>
    </source>
</evidence>
<dbReference type="SMART" id="SM00133">
    <property type="entry name" value="S_TK_X"/>
    <property type="match status" value="1"/>
</dbReference>
<evidence type="ECO:0000256" key="8">
    <source>
        <dbReference type="ARBA" id="ARBA00047899"/>
    </source>
</evidence>
<dbReference type="InterPro" id="IPR000961">
    <property type="entry name" value="AGC-kinase_C"/>
</dbReference>
<keyword evidence="4" id="KW-0808">Transferase</keyword>
<keyword evidence="7" id="KW-0067">ATP-binding</keyword>
<evidence type="ECO:0000256" key="6">
    <source>
        <dbReference type="ARBA" id="ARBA00022777"/>
    </source>
</evidence>
<dbReference type="GO" id="GO:0004674">
    <property type="term" value="F:protein serine/threonine kinase activity"/>
    <property type="evidence" value="ECO:0007669"/>
    <property type="project" value="UniProtKB-KW"/>
</dbReference>
<dbReference type="Gene3D" id="1.10.510.10">
    <property type="entry name" value="Transferase(Phosphotransferase) domain 1"/>
    <property type="match status" value="1"/>
</dbReference>
<protein>
    <recommendedName>
        <fullName evidence="1">non-specific serine/threonine protein kinase</fullName>
        <ecNumber evidence="1">2.7.11.1</ecNumber>
    </recommendedName>
</protein>
<dbReference type="Proteomes" id="UP001276659">
    <property type="component" value="Unassembled WGS sequence"/>
</dbReference>
<accession>A0AAD9ZB96</accession>
<dbReference type="PANTHER" id="PTHR22988">
    <property type="entry name" value="MYOTONIC DYSTROPHY S/T KINASE-RELATED"/>
    <property type="match status" value="1"/>
</dbReference>
<dbReference type="PANTHER" id="PTHR22988:SF71">
    <property type="entry name" value="CITRON RHO-INTERACTING KINASE"/>
    <property type="match status" value="1"/>
</dbReference>
<dbReference type="AlphaFoldDB" id="A0AAD9ZB96"/>
<keyword evidence="5" id="KW-0547">Nucleotide-binding</keyword>
<proteinExistence type="predicted"/>
<comment type="catalytic activity">
    <reaction evidence="9">
        <text>L-seryl-[protein] + ATP = O-phospho-L-seryl-[protein] + ADP + H(+)</text>
        <dbReference type="Rhea" id="RHEA:17989"/>
        <dbReference type="Rhea" id="RHEA-COMP:9863"/>
        <dbReference type="Rhea" id="RHEA-COMP:11604"/>
        <dbReference type="ChEBI" id="CHEBI:15378"/>
        <dbReference type="ChEBI" id="CHEBI:29999"/>
        <dbReference type="ChEBI" id="CHEBI:30616"/>
        <dbReference type="ChEBI" id="CHEBI:83421"/>
        <dbReference type="ChEBI" id="CHEBI:456216"/>
        <dbReference type="EC" id="2.7.11.1"/>
    </reaction>
</comment>
<dbReference type="GO" id="GO:0005524">
    <property type="term" value="F:ATP binding"/>
    <property type="evidence" value="ECO:0007669"/>
    <property type="project" value="UniProtKB-KW"/>
</dbReference>
<keyword evidence="2" id="KW-0723">Serine/threonine-protein kinase</keyword>
<evidence type="ECO:0000256" key="3">
    <source>
        <dbReference type="ARBA" id="ARBA00022553"/>
    </source>
</evidence>
<comment type="catalytic activity">
    <reaction evidence="8">
        <text>L-threonyl-[protein] + ATP = O-phospho-L-threonyl-[protein] + ADP + H(+)</text>
        <dbReference type="Rhea" id="RHEA:46608"/>
        <dbReference type="Rhea" id="RHEA-COMP:11060"/>
        <dbReference type="Rhea" id="RHEA-COMP:11605"/>
        <dbReference type="ChEBI" id="CHEBI:15378"/>
        <dbReference type="ChEBI" id="CHEBI:30013"/>
        <dbReference type="ChEBI" id="CHEBI:30616"/>
        <dbReference type="ChEBI" id="CHEBI:61977"/>
        <dbReference type="ChEBI" id="CHEBI:456216"/>
        <dbReference type="EC" id="2.7.11.1"/>
    </reaction>
</comment>
<evidence type="ECO:0000313" key="12">
    <source>
        <dbReference type="Proteomes" id="UP001276659"/>
    </source>
</evidence>
<gene>
    <name evidence="11" type="ORF">OEA41_002246</name>
</gene>
<dbReference type="PROSITE" id="PS51285">
    <property type="entry name" value="AGC_KINASE_CTER"/>
    <property type="match status" value="1"/>
</dbReference>
<dbReference type="Gene3D" id="3.30.200.20">
    <property type="entry name" value="Phosphorylase Kinase, domain 1"/>
    <property type="match status" value="1"/>
</dbReference>
<evidence type="ECO:0000313" key="11">
    <source>
        <dbReference type="EMBL" id="KAK3175000.1"/>
    </source>
</evidence>
<evidence type="ECO:0000256" key="9">
    <source>
        <dbReference type="ARBA" id="ARBA00048679"/>
    </source>
</evidence>
<sequence length="207" mass="23537">MGVVTGGASNNAKTLIFPDELEVDRKEKVSFDAMKLIKSLVQEKEHRLCSKKYRLNDFQHSKRTPGQLIARRADPLAQDYQGKYVYPDDATDIKAHRFFRHISWDRLHLTRPPFVPDVSGREDTKYFDEDEPISDVDDAASHSNIQETSGQEIPDAMPEATTVTQVDGAPCHDAMPADWPLVTVSLGTMDERERAKPRRTRDPAIRF</sequence>
<dbReference type="EC" id="2.7.11.1" evidence="1"/>
<dbReference type="EMBL" id="JASNWA010000006">
    <property type="protein sequence ID" value="KAK3175000.1"/>
    <property type="molecule type" value="Genomic_DNA"/>
</dbReference>
<dbReference type="GO" id="GO:0005737">
    <property type="term" value="C:cytoplasm"/>
    <property type="evidence" value="ECO:0007669"/>
    <property type="project" value="TreeGrafter"/>
</dbReference>
<keyword evidence="6" id="KW-0418">Kinase</keyword>
<organism evidence="11 12">
    <name type="scientific">Lepraria neglecta</name>
    <dbReference type="NCBI Taxonomy" id="209136"/>
    <lineage>
        <taxon>Eukaryota</taxon>
        <taxon>Fungi</taxon>
        <taxon>Dikarya</taxon>
        <taxon>Ascomycota</taxon>
        <taxon>Pezizomycotina</taxon>
        <taxon>Lecanoromycetes</taxon>
        <taxon>OSLEUM clade</taxon>
        <taxon>Lecanoromycetidae</taxon>
        <taxon>Lecanorales</taxon>
        <taxon>Lecanorineae</taxon>
        <taxon>Stereocaulaceae</taxon>
        <taxon>Lepraria</taxon>
    </lineage>
</organism>
<evidence type="ECO:0000259" key="10">
    <source>
        <dbReference type="PROSITE" id="PS51285"/>
    </source>
</evidence>
<dbReference type="GO" id="GO:0031032">
    <property type="term" value="P:actomyosin structure organization"/>
    <property type="evidence" value="ECO:0007669"/>
    <property type="project" value="TreeGrafter"/>
</dbReference>
<evidence type="ECO:0000256" key="5">
    <source>
        <dbReference type="ARBA" id="ARBA00022741"/>
    </source>
</evidence>
<reference evidence="11" key="1">
    <citation type="submission" date="2022-11" db="EMBL/GenBank/DDBJ databases">
        <title>Chromosomal genome sequence assembly and mating type (MAT) locus characterization of the leprose asexual lichenized fungus Lepraria neglecta (Nyl.) Erichsen.</title>
        <authorList>
            <person name="Allen J.L."/>
            <person name="Pfeffer B."/>
        </authorList>
    </citation>
    <scope>NUCLEOTIDE SEQUENCE</scope>
    <source>
        <strain evidence="11">Allen 5258</strain>
    </source>
</reference>
<dbReference type="GO" id="GO:0005856">
    <property type="term" value="C:cytoskeleton"/>
    <property type="evidence" value="ECO:0007669"/>
    <property type="project" value="TreeGrafter"/>
</dbReference>
<evidence type="ECO:0000256" key="7">
    <source>
        <dbReference type="ARBA" id="ARBA00022840"/>
    </source>
</evidence>
<dbReference type="InterPro" id="IPR050839">
    <property type="entry name" value="Rho-assoc_Ser/Thr_Kinase"/>
</dbReference>
<evidence type="ECO:0000256" key="1">
    <source>
        <dbReference type="ARBA" id="ARBA00012513"/>
    </source>
</evidence>
<evidence type="ECO:0000256" key="4">
    <source>
        <dbReference type="ARBA" id="ARBA00022679"/>
    </source>
</evidence>
<keyword evidence="12" id="KW-1185">Reference proteome</keyword>
<keyword evidence="3" id="KW-0597">Phosphoprotein</keyword>